<evidence type="ECO:0000259" key="3">
    <source>
        <dbReference type="PROSITE" id="PS51462"/>
    </source>
</evidence>
<gene>
    <name evidence="4" type="ORF">AN963_11230</name>
</gene>
<keyword evidence="5" id="KW-1185">Reference proteome</keyword>
<dbReference type="Pfam" id="PF00293">
    <property type="entry name" value="NUDIX"/>
    <property type="match status" value="1"/>
</dbReference>
<dbReference type="InterPro" id="IPR020084">
    <property type="entry name" value="NUDIX_hydrolase_CS"/>
</dbReference>
<evidence type="ECO:0000256" key="1">
    <source>
        <dbReference type="ARBA" id="ARBA00001946"/>
    </source>
</evidence>
<name>A0ABR5N4U5_BRECH</name>
<reference evidence="4 5" key="1">
    <citation type="submission" date="2015-09" db="EMBL/GenBank/DDBJ databases">
        <title>Genome sequencing project for genomic taxonomy and phylogenomics of Bacillus-like bacteria.</title>
        <authorList>
            <person name="Liu B."/>
            <person name="Wang J."/>
            <person name="Zhu Y."/>
            <person name="Liu G."/>
            <person name="Chen Q."/>
            <person name="Chen Z."/>
            <person name="Lan J."/>
            <person name="Che J."/>
            <person name="Ge C."/>
            <person name="Shi H."/>
            <person name="Pan Z."/>
            <person name="Liu X."/>
        </authorList>
    </citation>
    <scope>NUCLEOTIDE SEQUENCE [LARGE SCALE GENOMIC DNA]</scope>
    <source>
        <strain evidence="4 5">DSM 8552</strain>
    </source>
</reference>
<organism evidence="4 5">
    <name type="scientific">Brevibacillus choshinensis</name>
    <dbReference type="NCBI Taxonomy" id="54911"/>
    <lineage>
        <taxon>Bacteria</taxon>
        <taxon>Bacillati</taxon>
        <taxon>Bacillota</taxon>
        <taxon>Bacilli</taxon>
        <taxon>Bacillales</taxon>
        <taxon>Paenibacillaceae</taxon>
        <taxon>Brevibacillus</taxon>
    </lineage>
</organism>
<evidence type="ECO:0000256" key="2">
    <source>
        <dbReference type="ARBA" id="ARBA00022801"/>
    </source>
</evidence>
<dbReference type="InterPro" id="IPR015797">
    <property type="entry name" value="NUDIX_hydrolase-like_dom_sf"/>
</dbReference>
<comment type="cofactor">
    <cofactor evidence="1">
        <name>Mg(2+)</name>
        <dbReference type="ChEBI" id="CHEBI:18420"/>
    </cofactor>
</comment>
<feature type="domain" description="Nudix hydrolase" evidence="3">
    <location>
        <begin position="5"/>
        <end position="135"/>
    </location>
</feature>
<keyword evidence="2 4" id="KW-0378">Hydrolase</keyword>
<dbReference type="RefSeq" id="WP_055744689.1">
    <property type="nucleotide sequence ID" value="NZ_LJJB01000010.1"/>
</dbReference>
<accession>A0ABR5N4U5</accession>
<dbReference type="PANTHER" id="PTHR43046">
    <property type="entry name" value="GDP-MANNOSE MANNOSYL HYDROLASE"/>
    <property type="match status" value="1"/>
</dbReference>
<dbReference type="InterPro" id="IPR000086">
    <property type="entry name" value="NUDIX_hydrolase_dom"/>
</dbReference>
<dbReference type="PANTHER" id="PTHR43046:SF16">
    <property type="entry name" value="ADP-RIBOSE PYROPHOSPHATASE YJHB-RELATED"/>
    <property type="match status" value="1"/>
</dbReference>
<evidence type="ECO:0000313" key="4">
    <source>
        <dbReference type="EMBL" id="KQL45627.1"/>
    </source>
</evidence>
<dbReference type="Gene3D" id="3.90.79.10">
    <property type="entry name" value="Nucleoside Triphosphate Pyrophosphohydrolase"/>
    <property type="match status" value="1"/>
</dbReference>
<protein>
    <submittedName>
        <fullName evidence="4">NUDIX hydrolase</fullName>
    </submittedName>
</protein>
<proteinExistence type="predicted"/>
<dbReference type="GO" id="GO:0016787">
    <property type="term" value="F:hydrolase activity"/>
    <property type="evidence" value="ECO:0007669"/>
    <property type="project" value="UniProtKB-KW"/>
</dbReference>
<comment type="caution">
    <text evidence="4">The sequence shown here is derived from an EMBL/GenBank/DDBJ whole genome shotgun (WGS) entry which is preliminary data.</text>
</comment>
<dbReference type="SUPFAM" id="SSF55811">
    <property type="entry name" value="Nudix"/>
    <property type="match status" value="1"/>
</dbReference>
<dbReference type="Proteomes" id="UP000051063">
    <property type="component" value="Unassembled WGS sequence"/>
</dbReference>
<dbReference type="CDD" id="cd04683">
    <property type="entry name" value="NUDIX_Hydrolase"/>
    <property type="match status" value="1"/>
</dbReference>
<dbReference type="PROSITE" id="PS51462">
    <property type="entry name" value="NUDIX"/>
    <property type="match status" value="1"/>
</dbReference>
<sequence length="160" mass="18430">MSKKWYTMPVAVHLFVMKGSEILLLRRFNTGYEDGNYSVPAGHVESGEEVVTAAIREAHEECGILIDRNDLQVVGVMHRNSSEERIDFFLITTRWSGEIVNAEPDKCDDLKWVDMDHLPDNLIPYVRKAMENARSGQWFDSFGFENVRQKENNRRGHNSA</sequence>
<evidence type="ECO:0000313" key="5">
    <source>
        <dbReference type="Proteomes" id="UP000051063"/>
    </source>
</evidence>
<dbReference type="PROSITE" id="PS00893">
    <property type="entry name" value="NUDIX_BOX"/>
    <property type="match status" value="1"/>
</dbReference>
<dbReference type="EMBL" id="LJJB01000010">
    <property type="protein sequence ID" value="KQL45627.1"/>
    <property type="molecule type" value="Genomic_DNA"/>
</dbReference>